<evidence type="ECO:0000256" key="7">
    <source>
        <dbReference type="ARBA" id="ARBA00029447"/>
    </source>
</evidence>
<dbReference type="InterPro" id="IPR004089">
    <property type="entry name" value="MCPsignal_dom"/>
</dbReference>
<evidence type="ECO:0000256" key="4">
    <source>
        <dbReference type="ARBA" id="ARBA00022989"/>
    </source>
</evidence>
<evidence type="ECO:0000313" key="8">
    <source>
        <dbReference type="EMBL" id="SDC38062.1"/>
    </source>
</evidence>
<dbReference type="GO" id="GO:0016020">
    <property type="term" value="C:membrane"/>
    <property type="evidence" value="ECO:0007669"/>
    <property type="project" value="UniProtKB-SubCell"/>
</dbReference>
<dbReference type="AlphaFoldDB" id="A0A1G6L427"/>
<dbReference type="SMART" id="SM00283">
    <property type="entry name" value="MA"/>
    <property type="match status" value="1"/>
</dbReference>
<protein>
    <submittedName>
        <fullName evidence="8">Methyl-accepting chemotaxis protein</fullName>
    </submittedName>
</protein>
<sequence>MNTWFANLSVTRKLALGFGLVLVLTLALAWTAWSGLGSVIQRSTWMSEITQLNATLTNLRIARLQFMLAKGDAASTERLLTNLNLYLEQQKLLLGTFTNPVNVKLLQEQDRYNQDYQRSLAGMRAAYTAAEQARGQVSSEDQQLSELLGAMRRSVELLPEYDGRRFEQLQALTLTHGELLRLRYLLERYESAPDAQTEQALAERIGTARSSLAALEQVFGSAQQDAVRRISTALGQFEQTVQAFKAATADIARTRQEMTDQQGEIVRISETLYKFQMERMAIESAQARSLQIGATLLALLFGVLAAWIITRQITRPLQDTLGAVKRIADGDLTASVRVDRRDEMGQLQQGIQHMATTLRELIGGIRDSVTQIASAAEELSAVTEQTSAGANSQKSETDQVATAMHEMSATVQEVARNAEQASQAANDADGQARLGDQVVAEVISQIERLAAEVGRSSEAMTGLQQESDKIGSVMDVIKSVAEQTNLLALNAAIEAARAGEAGRGFAVVADEVRGLAQRTQKSTEEIEALIAGLQSGTQQVAAVMRNSRNLTDSSVELTRKAGDSLGSITLAVSNIQSMNQQIAAAAEEQSAVAEEISRSILSVRDVSEQTATASDETAKSSAELARLGGQLQSMVSRFRV</sequence>
<dbReference type="SMART" id="SM00304">
    <property type="entry name" value="HAMP"/>
    <property type="match status" value="2"/>
</dbReference>
<dbReference type="GO" id="GO:0006935">
    <property type="term" value="P:chemotaxis"/>
    <property type="evidence" value="ECO:0007669"/>
    <property type="project" value="UniProtKB-KW"/>
</dbReference>
<dbReference type="CDD" id="cd11386">
    <property type="entry name" value="MCP_signal"/>
    <property type="match status" value="1"/>
</dbReference>
<proteinExistence type="inferred from homology"/>
<evidence type="ECO:0000256" key="3">
    <source>
        <dbReference type="ARBA" id="ARBA00022692"/>
    </source>
</evidence>
<dbReference type="PROSITE" id="PS50111">
    <property type="entry name" value="CHEMOTAXIS_TRANSDUC_2"/>
    <property type="match status" value="1"/>
</dbReference>
<dbReference type="Pfam" id="PF00015">
    <property type="entry name" value="MCPsignal"/>
    <property type="match status" value="1"/>
</dbReference>
<keyword evidence="6" id="KW-0807">Transducer</keyword>
<accession>A0A1G6L427</accession>
<dbReference type="Pfam" id="PF16591">
    <property type="entry name" value="HBM"/>
    <property type="match status" value="1"/>
</dbReference>
<dbReference type="SMART" id="SM01358">
    <property type="entry name" value="HBM"/>
    <property type="match status" value="1"/>
</dbReference>
<keyword evidence="4" id="KW-1133">Transmembrane helix</keyword>
<keyword evidence="9" id="KW-1185">Reference proteome</keyword>
<evidence type="ECO:0000256" key="1">
    <source>
        <dbReference type="ARBA" id="ARBA00004141"/>
    </source>
</evidence>
<dbReference type="PRINTS" id="PR00260">
    <property type="entry name" value="CHEMTRNSDUCR"/>
</dbReference>
<dbReference type="SUPFAM" id="SSF58104">
    <property type="entry name" value="Methyl-accepting chemotaxis protein (MCP) signaling domain"/>
    <property type="match status" value="1"/>
</dbReference>
<dbReference type="GO" id="GO:0007165">
    <property type="term" value="P:signal transduction"/>
    <property type="evidence" value="ECO:0007669"/>
    <property type="project" value="UniProtKB-KW"/>
</dbReference>
<dbReference type="FunFam" id="1.10.287.950:FF:000001">
    <property type="entry name" value="Methyl-accepting chemotaxis sensory transducer"/>
    <property type="match status" value="1"/>
</dbReference>
<dbReference type="Pfam" id="PF00672">
    <property type="entry name" value="HAMP"/>
    <property type="match status" value="1"/>
</dbReference>
<evidence type="ECO:0000313" key="9">
    <source>
        <dbReference type="Proteomes" id="UP000199467"/>
    </source>
</evidence>
<dbReference type="CDD" id="cd06225">
    <property type="entry name" value="HAMP"/>
    <property type="match status" value="1"/>
</dbReference>
<dbReference type="EMBL" id="FMZQ01000002">
    <property type="protein sequence ID" value="SDC38062.1"/>
    <property type="molecule type" value="Genomic_DNA"/>
</dbReference>
<dbReference type="Gene3D" id="1.10.287.950">
    <property type="entry name" value="Methyl-accepting chemotaxis protein"/>
    <property type="match status" value="1"/>
</dbReference>
<organism evidence="8 9">
    <name type="scientific">Ectopseudomonas chengduensis</name>
    <dbReference type="NCBI Taxonomy" id="489632"/>
    <lineage>
        <taxon>Bacteria</taxon>
        <taxon>Pseudomonadati</taxon>
        <taxon>Pseudomonadota</taxon>
        <taxon>Gammaproteobacteria</taxon>
        <taxon>Pseudomonadales</taxon>
        <taxon>Pseudomonadaceae</taxon>
        <taxon>Ectopseudomonas</taxon>
    </lineage>
</organism>
<keyword evidence="5" id="KW-0472">Membrane</keyword>
<keyword evidence="2" id="KW-0145">Chemotaxis</keyword>
<dbReference type="InterPro" id="IPR032255">
    <property type="entry name" value="HBM"/>
</dbReference>
<dbReference type="GO" id="GO:0004888">
    <property type="term" value="F:transmembrane signaling receptor activity"/>
    <property type="evidence" value="ECO:0007669"/>
    <property type="project" value="InterPro"/>
</dbReference>
<keyword evidence="3" id="KW-0812">Transmembrane</keyword>
<reference evidence="9" key="1">
    <citation type="submission" date="2016-10" db="EMBL/GenBank/DDBJ databases">
        <authorList>
            <person name="Varghese N."/>
            <person name="Submissions S."/>
        </authorList>
    </citation>
    <scope>NUCLEOTIDE SEQUENCE [LARGE SCALE GENOMIC DNA]</scope>
    <source>
        <strain evidence="9">DSM 26382</strain>
    </source>
</reference>
<evidence type="ECO:0000256" key="5">
    <source>
        <dbReference type="ARBA" id="ARBA00023136"/>
    </source>
</evidence>
<dbReference type="Proteomes" id="UP000199467">
    <property type="component" value="Unassembled WGS sequence"/>
</dbReference>
<dbReference type="GeneID" id="83642708"/>
<dbReference type="InterPro" id="IPR004090">
    <property type="entry name" value="Chemotax_Me-accpt_rcpt"/>
</dbReference>
<name>A0A1G6L427_9GAMM</name>
<comment type="similarity">
    <text evidence="7">Belongs to the methyl-accepting chemotaxis (MCP) protein family.</text>
</comment>
<evidence type="ECO:0000256" key="6">
    <source>
        <dbReference type="ARBA" id="ARBA00023224"/>
    </source>
</evidence>
<dbReference type="PROSITE" id="PS50885">
    <property type="entry name" value="HAMP"/>
    <property type="match status" value="1"/>
</dbReference>
<dbReference type="Gene3D" id="1.20.1440.210">
    <property type="match status" value="2"/>
</dbReference>
<dbReference type="PANTHER" id="PTHR32089">
    <property type="entry name" value="METHYL-ACCEPTING CHEMOTAXIS PROTEIN MCPB"/>
    <property type="match status" value="1"/>
</dbReference>
<evidence type="ECO:0000256" key="2">
    <source>
        <dbReference type="ARBA" id="ARBA00022500"/>
    </source>
</evidence>
<dbReference type="RefSeq" id="WP_017674880.1">
    <property type="nucleotide sequence ID" value="NZ_FMZQ01000002.1"/>
</dbReference>
<dbReference type="PROSITE" id="PS51753">
    <property type="entry name" value="HBM"/>
    <property type="match status" value="1"/>
</dbReference>
<dbReference type="InterPro" id="IPR003660">
    <property type="entry name" value="HAMP_dom"/>
</dbReference>
<comment type="subcellular location">
    <subcellularLocation>
        <location evidence="1">Membrane</location>
        <topology evidence="1">Multi-pass membrane protein</topology>
    </subcellularLocation>
</comment>
<dbReference type="PANTHER" id="PTHR32089:SF120">
    <property type="entry name" value="METHYL-ACCEPTING CHEMOTAXIS PROTEIN TLPQ"/>
    <property type="match status" value="1"/>
</dbReference>
<gene>
    <name evidence="8" type="ORF">SAMN05216576_102378</name>
</gene>